<proteinExistence type="predicted"/>
<dbReference type="EMBL" id="CAJVQB010034076">
    <property type="protein sequence ID" value="CAG8820667.1"/>
    <property type="molecule type" value="Genomic_DNA"/>
</dbReference>
<protein>
    <submittedName>
        <fullName evidence="1">44470_t:CDS:1</fullName>
    </submittedName>
</protein>
<keyword evidence="2" id="KW-1185">Reference proteome</keyword>
<gene>
    <name evidence="1" type="ORF">GMARGA_LOCUS27634</name>
</gene>
<evidence type="ECO:0000313" key="2">
    <source>
        <dbReference type="Proteomes" id="UP000789901"/>
    </source>
</evidence>
<dbReference type="Proteomes" id="UP000789901">
    <property type="component" value="Unassembled WGS sequence"/>
</dbReference>
<accession>A0ABN7W9E2</accession>
<sequence length="145" mass="16893">MHNSLFYQQFEYLWNKPLKKFPDAAPYLNRALLESIHNLDMTKQPNTTKALNIFIEDTMDAPAILLQELILSSEIELFLKFGRIQDNESETISSCSSIDYNFVAVEDLIVSQKKGALKKKQLKEFYKFESKNKSNTKQYSEIKKT</sequence>
<comment type="caution">
    <text evidence="1">The sequence shown here is derived from an EMBL/GenBank/DDBJ whole genome shotgun (WGS) entry which is preliminary data.</text>
</comment>
<organism evidence="1 2">
    <name type="scientific">Gigaspora margarita</name>
    <dbReference type="NCBI Taxonomy" id="4874"/>
    <lineage>
        <taxon>Eukaryota</taxon>
        <taxon>Fungi</taxon>
        <taxon>Fungi incertae sedis</taxon>
        <taxon>Mucoromycota</taxon>
        <taxon>Glomeromycotina</taxon>
        <taxon>Glomeromycetes</taxon>
        <taxon>Diversisporales</taxon>
        <taxon>Gigasporaceae</taxon>
        <taxon>Gigaspora</taxon>
    </lineage>
</organism>
<evidence type="ECO:0000313" key="1">
    <source>
        <dbReference type="EMBL" id="CAG8820667.1"/>
    </source>
</evidence>
<reference evidence="1 2" key="1">
    <citation type="submission" date="2021-06" db="EMBL/GenBank/DDBJ databases">
        <authorList>
            <person name="Kallberg Y."/>
            <person name="Tangrot J."/>
            <person name="Rosling A."/>
        </authorList>
    </citation>
    <scope>NUCLEOTIDE SEQUENCE [LARGE SCALE GENOMIC DNA]</scope>
    <source>
        <strain evidence="1 2">120-4 pot B 10/14</strain>
    </source>
</reference>
<name>A0ABN7W9E2_GIGMA</name>